<dbReference type="GO" id="GO:0047700">
    <property type="term" value="F:beta-glucoside kinase activity"/>
    <property type="evidence" value="ECO:0007669"/>
    <property type="project" value="UniProtKB-EC"/>
</dbReference>
<dbReference type="Pfam" id="PF00480">
    <property type="entry name" value="ROK"/>
    <property type="match status" value="1"/>
</dbReference>
<dbReference type="PANTHER" id="PTHR18964:SF149">
    <property type="entry name" value="BIFUNCTIONAL UDP-N-ACETYLGLUCOSAMINE 2-EPIMERASE_N-ACETYLMANNOSAMINE KINASE"/>
    <property type="match status" value="1"/>
</dbReference>
<dbReference type="OrthoDB" id="9795247at2"/>
<reference evidence="2 3" key="1">
    <citation type="submission" date="2018-03" db="EMBL/GenBank/DDBJ databases">
        <title>Genome sequence of Clostridium liquoris DSM 100320.</title>
        <authorList>
            <person name="Poehlein A."/>
            <person name="Daniel R."/>
        </authorList>
    </citation>
    <scope>NUCLEOTIDE SEQUENCE [LARGE SCALE GENOMIC DNA]</scope>
    <source>
        <strain evidence="2 3">DSM 100320</strain>
    </source>
</reference>
<accession>A0A2T0B412</accession>
<dbReference type="InterPro" id="IPR000600">
    <property type="entry name" value="ROK"/>
</dbReference>
<dbReference type="AlphaFoldDB" id="A0A2T0B412"/>
<dbReference type="RefSeq" id="WP_106063687.1">
    <property type="nucleotide sequence ID" value="NZ_PVXO01000044.1"/>
</dbReference>
<keyword evidence="2" id="KW-0808">Transferase</keyword>
<dbReference type="InterPro" id="IPR043129">
    <property type="entry name" value="ATPase_NBD"/>
</dbReference>
<dbReference type="Proteomes" id="UP000239706">
    <property type="component" value="Unassembled WGS sequence"/>
</dbReference>
<evidence type="ECO:0000256" key="1">
    <source>
        <dbReference type="ARBA" id="ARBA00006479"/>
    </source>
</evidence>
<evidence type="ECO:0000313" key="2">
    <source>
        <dbReference type="EMBL" id="PRR78507.1"/>
    </source>
</evidence>
<dbReference type="PANTHER" id="PTHR18964">
    <property type="entry name" value="ROK (REPRESSOR, ORF, KINASE) FAMILY"/>
    <property type="match status" value="1"/>
</dbReference>
<keyword evidence="2" id="KW-0418">Kinase</keyword>
<name>A0A2T0B412_9CLOT</name>
<sequence>MKSIGLDIGGTNIKGAVIDDKGEILRTYIRKSNYYVNDYTKNIVEIIDELLNSCNGQVEGIGIGVPGIVDYKKGNIVSCPALSLVNFNLKKYIEEIFKLKVKVENDVNAWTIGEKYFGCGKTCTDFIMITIGTGIGCGIYINDNIYRGANFEAGEIGYMPIGLDAYKYQCSNHDFGYFESNASANSVGKKYKEKSGEELECKEIFIRAEEGDEVAIDVVEEVYKYLGIGISAIRCIINPQKIVIGGGMANQGEKLKNEVKENIKKLIPLNTVIELSKTGEFGGAIGSAKMNFIKC</sequence>
<dbReference type="EMBL" id="PVXO01000044">
    <property type="protein sequence ID" value="PRR78507.1"/>
    <property type="molecule type" value="Genomic_DNA"/>
</dbReference>
<protein>
    <submittedName>
        <fullName evidence="2">Beta-glucoside kinase</fullName>
        <ecNumber evidence="2">2.7.1.85</ecNumber>
    </submittedName>
</protein>
<dbReference type="Gene3D" id="3.30.420.40">
    <property type="match status" value="2"/>
</dbReference>
<dbReference type="EC" id="2.7.1.85" evidence="2"/>
<gene>
    <name evidence="2" type="primary">bglK</name>
    <name evidence="2" type="ORF">CLLI_15910</name>
</gene>
<evidence type="ECO:0000313" key="3">
    <source>
        <dbReference type="Proteomes" id="UP000239706"/>
    </source>
</evidence>
<proteinExistence type="inferred from homology"/>
<keyword evidence="3" id="KW-1185">Reference proteome</keyword>
<comment type="caution">
    <text evidence="2">The sequence shown here is derived from an EMBL/GenBank/DDBJ whole genome shotgun (WGS) entry which is preliminary data.</text>
</comment>
<dbReference type="SUPFAM" id="SSF53067">
    <property type="entry name" value="Actin-like ATPase domain"/>
    <property type="match status" value="1"/>
</dbReference>
<comment type="similarity">
    <text evidence="1">Belongs to the ROK (NagC/XylR) family.</text>
</comment>
<organism evidence="2 3">
    <name type="scientific">Clostridium liquoris</name>
    <dbReference type="NCBI Taxonomy" id="1289519"/>
    <lineage>
        <taxon>Bacteria</taxon>
        <taxon>Bacillati</taxon>
        <taxon>Bacillota</taxon>
        <taxon>Clostridia</taxon>
        <taxon>Eubacteriales</taxon>
        <taxon>Clostridiaceae</taxon>
        <taxon>Clostridium</taxon>
    </lineage>
</organism>